<dbReference type="NCBIfam" id="TIGR01494">
    <property type="entry name" value="ATPase_P-type"/>
    <property type="match status" value="2"/>
</dbReference>
<dbReference type="Pfam" id="PF00702">
    <property type="entry name" value="Hydrolase"/>
    <property type="match status" value="1"/>
</dbReference>
<dbReference type="SUPFAM" id="SSF56784">
    <property type="entry name" value="HAD-like"/>
    <property type="match status" value="1"/>
</dbReference>
<dbReference type="Gene3D" id="2.70.150.10">
    <property type="entry name" value="Calcium-transporting ATPase, cytoplasmic transduction domain A"/>
    <property type="match status" value="1"/>
</dbReference>
<dbReference type="PANTHER" id="PTHR42861">
    <property type="entry name" value="CALCIUM-TRANSPORTING ATPASE"/>
    <property type="match status" value="1"/>
</dbReference>
<dbReference type="InterPro" id="IPR036412">
    <property type="entry name" value="HAD-like_sf"/>
</dbReference>
<evidence type="ECO:0000256" key="5">
    <source>
        <dbReference type="ARBA" id="ARBA00022967"/>
    </source>
</evidence>
<gene>
    <name evidence="12" type="ORF">ON006_05785</name>
</gene>
<evidence type="ECO:0000259" key="9">
    <source>
        <dbReference type="Pfam" id="PF00122"/>
    </source>
</evidence>
<dbReference type="InterPro" id="IPR023299">
    <property type="entry name" value="ATPase_P-typ_cyto_dom_N"/>
</dbReference>
<dbReference type="InterPro" id="IPR018303">
    <property type="entry name" value="ATPase_P-typ_P_site"/>
</dbReference>
<evidence type="ECO:0000256" key="4">
    <source>
        <dbReference type="ARBA" id="ARBA00022840"/>
    </source>
</evidence>
<feature type="transmembrane region" description="Helical" evidence="8">
    <location>
        <begin position="214"/>
        <end position="234"/>
    </location>
</feature>
<dbReference type="SFLD" id="SFLDG00002">
    <property type="entry name" value="C1.7:_P-type_atpase_like"/>
    <property type="match status" value="1"/>
</dbReference>
<comment type="subcellular location">
    <subcellularLocation>
        <location evidence="1">Membrane</location>
        <topology evidence="1">Multi-pass membrane protein</topology>
    </subcellularLocation>
</comment>
<keyword evidence="2 8" id="KW-0812">Transmembrane</keyword>
<evidence type="ECO:0000256" key="7">
    <source>
        <dbReference type="ARBA" id="ARBA00023136"/>
    </source>
</evidence>
<feature type="transmembrane region" description="Helical" evidence="8">
    <location>
        <begin position="624"/>
        <end position="646"/>
    </location>
</feature>
<dbReference type="Pfam" id="PF00689">
    <property type="entry name" value="Cation_ATPase_C"/>
    <property type="match status" value="1"/>
</dbReference>
<feature type="domain" description="Cation-transporting P-type ATPase N-terminal" evidence="11">
    <location>
        <begin position="6"/>
        <end position="55"/>
    </location>
</feature>
<dbReference type="InterPro" id="IPR004014">
    <property type="entry name" value="ATPase_P-typ_cation-transptr_N"/>
</dbReference>
<feature type="transmembrane region" description="Helical" evidence="8">
    <location>
        <begin position="254"/>
        <end position="275"/>
    </location>
</feature>
<dbReference type="SFLD" id="SFLDS00003">
    <property type="entry name" value="Haloacid_Dehalogenase"/>
    <property type="match status" value="1"/>
</dbReference>
<evidence type="ECO:0000256" key="1">
    <source>
        <dbReference type="ARBA" id="ARBA00004141"/>
    </source>
</evidence>
<evidence type="ECO:0000256" key="3">
    <source>
        <dbReference type="ARBA" id="ARBA00022741"/>
    </source>
</evidence>
<dbReference type="Proteomes" id="UP001164653">
    <property type="component" value="Chromosome"/>
</dbReference>
<keyword evidence="3" id="KW-0547">Nucleotide-binding</keyword>
<feature type="transmembrane region" description="Helical" evidence="8">
    <location>
        <begin position="66"/>
        <end position="83"/>
    </location>
</feature>
<dbReference type="SUPFAM" id="SSF81665">
    <property type="entry name" value="Calcium ATPase, transmembrane domain M"/>
    <property type="match status" value="1"/>
</dbReference>
<dbReference type="Gene3D" id="1.20.1110.10">
    <property type="entry name" value="Calcium-transporting ATPase, transmembrane domain"/>
    <property type="match status" value="2"/>
</dbReference>
<evidence type="ECO:0000256" key="6">
    <source>
        <dbReference type="ARBA" id="ARBA00022989"/>
    </source>
</evidence>
<dbReference type="GO" id="GO:0016887">
    <property type="term" value="F:ATP hydrolysis activity"/>
    <property type="evidence" value="ECO:0007669"/>
    <property type="project" value="InterPro"/>
</dbReference>
<dbReference type="EMBL" id="CP112998">
    <property type="protein sequence ID" value="WAC13461.1"/>
    <property type="molecule type" value="Genomic_DNA"/>
</dbReference>
<sequence>MNTVAGQGLTDAQVLASRDRFGRNLLEGRSKNEFLVALISLIKEPMLILLLVAASIYFLTGSLQEGFMMVAAIVLISIVSLYQDTRSRSALEKLRQFTEPKSLVVRNKIESRISVEDIVVGDWLVLQEGERIAADGTIINAHDFSVDESILSGESMSVFRYVSETIYQGTLVASGRAVCLVTAIGNQTRLAQIGESLDSIETQKTPLQIQINHLVRNMALIGAVVFSFVWTINYSRSQNVLDSLMKALTLAMSILPEEIPVAFTTFMALGAFRLMKMGVIVKNAKTIEALGSATIICTDKTGTITENRMSLAGIYLPDEDAIVSITDKLNRGTLHLLSTAMWASEPDPFDPMEIAIHQAYQQWSDKDDRPGFQMVYEYPLSGPPPMMTHAFENAAGTRIIAAKGAQEAILSVCRLSDEEKENTLKAVNEFTKSGYRVLGIGESNFSGKEFPQTQQQIDFHFVGLIAFYDPPKENIQSVLESLYRAGMQVKIITGDHAATTRNIAAQIGFRGVENVLTGQSLMGQDEKNLRKSVTNTAIFARMFPEAKLLVINALKANGHIVAMIGDGVNDGPALKAAHIGIAMGKKGSEIAKQASALILQQDDLSGLVDAISAGRRIYSNLKKAIRYIISIHIPIILTVFVPLLLGWRYAEIFTPVHVIFFELIMGPTCSIVYENEPADEDVLSQPPRPFTSSLLSSGEVLLSILQGLVITAGLFGVYWYALHNDYSGPLTRSLVFTCLISANFSLTLTNRSFQKSLFTTLSYKNDLIQWVLAISMSLCALIFLNATLRTLFKLGTPDPAQILLSMLVGFISVFWFEIYKFWKRRGLPALSDHDHNPG</sequence>
<dbReference type="InterPro" id="IPR059000">
    <property type="entry name" value="ATPase_P-type_domA"/>
</dbReference>
<dbReference type="Pfam" id="PF00122">
    <property type="entry name" value="E1-E2_ATPase"/>
    <property type="match status" value="1"/>
</dbReference>
<dbReference type="Pfam" id="PF00690">
    <property type="entry name" value="Cation_ATPase_N"/>
    <property type="match status" value="1"/>
</dbReference>
<dbReference type="InterPro" id="IPR006068">
    <property type="entry name" value="ATPase_P-typ_cation-transptr_C"/>
</dbReference>
<dbReference type="RefSeq" id="WP_244819428.1">
    <property type="nucleotide sequence ID" value="NZ_CP112998.1"/>
</dbReference>
<dbReference type="InterPro" id="IPR023214">
    <property type="entry name" value="HAD_sf"/>
</dbReference>
<dbReference type="Gene3D" id="3.40.1110.10">
    <property type="entry name" value="Calcium-transporting ATPase, cytoplasmic domain N"/>
    <property type="match status" value="2"/>
</dbReference>
<evidence type="ECO:0000259" key="11">
    <source>
        <dbReference type="Pfam" id="PF00690"/>
    </source>
</evidence>
<accession>A0A9E8NEE8</accession>
<keyword evidence="7 8" id="KW-0472">Membrane</keyword>
<dbReference type="PRINTS" id="PR00120">
    <property type="entry name" value="HATPASE"/>
</dbReference>
<keyword evidence="4" id="KW-0067">ATP-binding</keyword>
<feature type="transmembrane region" description="Helical" evidence="8">
    <location>
        <begin position="767"/>
        <end position="788"/>
    </location>
</feature>
<keyword evidence="6 8" id="KW-1133">Transmembrane helix</keyword>
<feature type="transmembrane region" description="Helical" evidence="8">
    <location>
        <begin position="800"/>
        <end position="819"/>
    </location>
</feature>
<dbReference type="GO" id="GO:0016020">
    <property type="term" value="C:membrane"/>
    <property type="evidence" value="ECO:0007669"/>
    <property type="project" value="UniProtKB-SubCell"/>
</dbReference>
<protein>
    <submittedName>
        <fullName evidence="12">Cation-translocating P-type ATPase</fullName>
    </submittedName>
</protein>
<evidence type="ECO:0000256" key="2">
    <source>
        <dbReference type="ARBA" id="ARBA00022692"/>
    </source>
</evidence>
<proteinExistence type="predicted"/>
<keyword evidence="13" id="KW-1185">Reference proteome</keyword>
<feature type="domain" description="Cation-transporting P-type ATPase C-terminal" evidence="10">
    <location>
        <begin position="652"/>
        <end position="822"/>
    </location>
</feature>
<dbReference type="SUPFAM" id="SSF81653">
    <property type="entry name" value="Calcium ATPase, transduction domain A"/>
    <property type="match status" value="1"/>
</dbReference>
<dbReference type="InterPro" id="IPR001757">
    <property type="entry name" value="P_typ_ATPase"/>
</dbReference>
<keyword evidence="5" id="KW-1278">Translocase</keyword>
<dbReference type="SFLD" id="SFLDF00027">
    <property type="entry name" value="p-type_atpase"/>
    <property type="match status" value="1"/>
</dbReference>
<dbReference type="InterPro" id="IPR044492">
    <property type="entry name" value="P_typ_ATPase_HD_dom"/>
</dbReference>
<organism evidence="12 13">
    <name type="scientific">Dyadobacter pollutisoli</name>
    <dbReference type="NCBI Taxonomy" id="2910158"/>
    <lineage>
        <taxon>Bacteria</taxon>
        <taxon>Pseudomonadati</taxon>
        <taxon>Bacteroidota</taxon>
        <taxon>Cytophagia</taxon>
        <taxon>Cytophagales</taxon>
        <taxon>Spirosomataceae</taxon>
        <taxon>Dyadobacter</taxon>
    </lineage>
</organism>
<dbReference type="PRINTS" id="PR00119">
    <property type="entry name" value="CATATPASE"/>
</dbReference>
<feature type="transmembrane region" description="Helical" evidence="8">
    <location>
        <begin position="34"/>
        <end position="60"/>
    </location>
</feature>
<name>A0A9E8NEE8_9BACT</name>
<dbReference type="InterPro" id="IPR023298">
    <property type="entry name" value="ATPase_P-typ_TM_dom_sf"/>
</dbReference>
<evidence type="ECO:0000313" key="12">
    <source>
        <dbReference type="EMBL" id="WAC13461.1"/>
    </source>
</evidence>
<feature type="transmembrane region" description="Helical" evidence="8">
    <location>
        <begin position="694"/>
        <end position="720"/>
    </location>
</feature>
<evidence type="ECO:0000313" key="13">
    <source>
        <dbReference type="Proteomes" id="UP001164653"/>
    </source>
</evidence>
<dbReference type="InterPro" id="IPR008250">
    <property type="entry name" value="ATPase_P-typ_transduc_dom_A_sf"/>
</dbReference>
<dbReference type="Gene3D" id="3.40.50.1000">
    <property type="entry name" value="HAD superfamily/HAD-like"/>
    <property type="match status" value="2"/>
</dbReference>
<dbReference type="GO" id="GO:0005524">
    <property type="term" value="F:ATP binding"/>
    <property type="evidence" value="ECO:0007669"/>
    <property type="project" value="UniProtKB-KW"/>
</dbReference>
<evidence type="ECO:0000259" key="10">
    <source>
        <dbReference type="Pfam" id="PF00689"/>
    </source>
</evidence>
<dbReference type="KEGG" id="dpf:ON006_05785"/>
<feature type="domain" description="P-type ATPase A" evidence="9">
    <location>
        <begin position="98"/>
        <end position="197"/>
    </location>
</feature>
<dbReference type="PROSITE" id="PS00154">
    <property type="entry name" value="ATPASE_E1_E2"/>
    <property type="match status" value="1"/>
</dbReference>
<reference evidence="12" key="1">
    <citation type="submission" date="2022-11" db="EMBL/GenBank/DDBJ databases">
        <title>Dyadobacter pollutisoli sp. nov., isolated from plastic dumped soil.</title>
        <authorList>
            <person name="Kim J.M."/>
            <person name="Kim K.R."/>
            <person name="Lee J.K."/>
            <person name="Hao L."/>
            <person name="Jeon C.O."/>
        </authorList>
    </citation>
    <scope>NUCLEOTIDE SEQUENCE</scope>
    <source>
        <strain evidence="12">U1</strain>
    </source>
</reference>
<dbReference type="AlphaFoldDB" id="A0A9E8NEE8"/>
<evidence type="ECO:0000256" key="8">
    <source>
        <dbReference type="SAM" id="Phobius"/>
    </source>
</evidence>